<organism evidence="1 2">
    <name type="scientific">Mucilaginibacter humi</name>
    <dbReference type="NCBI Taxonomy" id="2732510"/>
    <lineage>
        <taxon>Bacteria</taxon>
        <taxon>Pseudomonadati</taxon>
        <taxon>Bacteroidota</taxon>
        <taxon>Sphingobacteriia</taxon>
        <taxon>Sphingobacteriales</taxon>
        <taxon>Sphingobacteriaceae</taxon>
        <taxon>Mucilaginibacter</taxon>
    </lineage>
</organism>
<keyword evidence="2" id="KW-1185">Reference proteome</keyword>
<accession>A0ABX1W6J6</accession>
<dbReference type="InterPro" id="IPR026341">
    <property type="entry name" value="T9SS_type_B"/>
</dbReference>
<evidence type="ECO:0000313" key="1">
    <source>
        <dbReference type="EMBL" id="NNU34261.1"/>
    </source>
</evidence>
<comment type="caution">
    <text evidence="1">The sequence shown here is derived from an EMBL/GenBank/DDBJ whole genome shotgun (WGS) entry which is preliminary data.</text>
</comment>
<dbReference type="Proteomes" id="UP000566071">
    <property type="component" value="Unassembled WGS sequence"/>
</dbReference>
<sequence>MKYLDAYPTAIVEVFNRNGSKVFSSNNYTVPWNGKFNGAVLPFGVYYYIIDTKSGRKPITGSLTIIK</sequence>
<proteinExistence type="predicted"/>
<dbReference type="EMBL" id="JABFCR010000037">
    <property type="protein sequence ID" value="NNU34261.1"/>
    <property type="molecule type" value="Genomic_DNA"/>
</dbReference>
<evidence type="ECO:0000313" key="2">
    <source>
        <dbReference type="Proteomes" id="UP000566071"/>
    </source>
</evidence>
<name>A0ABX1W6J6_9SPHI</name>
<gene>
    <name evidence="1" type="ORF">HK413_09070</name>
</gene>
<reference evidence="1 2" key="1">
    <citation type="submission" date="2020-05" db="EMBL/GenBank/DDBJ databases">
        <authorList>
            <person name="Khan S.A."/>
            <person name="Jeon C.O."/>
            <person name="Chun B.H."/>
        </authorList>
    </citation>
    <scope>NUCLEOTIDE SEQUENCE [LARGE SCALE GENOMIC DNA]</scope>
    <source>
        <strain evidence="1 2">S1162</strain>
    </source>
</reference>
<dbReference type="Pfam" id="PF13585">
    <property type="entry name" value="CHU_C"/>
    <property type="match status" value="1"/>
</dbReference>
<dbReference type="NCBIfam" id="TIGR04131">
    <property type="entry name" value="Bac_Flav_CTERM"/>
    <property type="match status" value="1"/>
</dbReference>
<protein>
    <submittedName>
        <fullName evidence="1">T9SS type B sorting domain-containing protein</fullName>
    </submittedName>
</protein>